<name>A0A2Z6NLX9_TRISU</name>
<evidence type="ECO:0000256" key="1">
    <source>
        <dbReference type="SAM" id="MobiDB-lite"/>
    </source>
</evidence>
<dbReference type="AlphaFoldDB" id="A0A2Z6NLX9"/>
<sequence>MGLQQVKGLKQKEGPDDPCQTPLGACGPAGDCDKRCKASHVEGEGSCNLGLCTCTHWCKSTP</sequence>
<keyword evidence="3" id="KW-1185">Reference proteome</keyword>
<dbReference type="OrthoDB" id="993238at2759"/>
<evidence type="ECO:0000313" key="3">
    <source>
        <dbReference type="Proteomes" id="UP000242715"/>
    </source>
</evidence>
<evidence type="ECO:0000313" key="2">
    <source>
        <dbReference type="EMBL" id="GAU36865.1"/>
    </source>
</evidence>
<gene>
    <name evidence="2" type="ORF">TSUD_213890</name>
</gene>
<dbReference type="EMBL" id="DF973644">
    <property type="protein sequence ID" value="GAU36865.1"/>
    <property type="molecule type" value="Genomic_DNA"/>
</dbReference>
<reference evidence="3" key="1">
    <citation type="journal article" date="2017" name="Front. Plant Sci.">
        <title>Climate Clever Clovers: New Paradigm to Reduce the Environmental Footprint of Ruminants by Breeding Low Methanogenic Forages Utilizing Haplotype Variation.</title>
        <authorList>
            <person name="Kaur P."/>
            <person name="Appels R."/>
            <person name="Bayer P.E."/>
            <person name="Keeble-Gagnere G."/>
            <person name="Wang J."/>
            <person name="Hirakawa H."/>
            <person name="Shirasawa K."/>
            <person name="Vercoe P."/>
            <person name="Stefanova K."/>
            <person name="Durmic Z."/>
            <person name="Nichols P."/>
            <person name="Revell C."/>
            <person name="Isobe S.N."/>
            <person name="Edwards D."/>
            <person name="Erskine W."/>
        </authorList>
    </citation>
    <scope>NUCLEOTIDE SEQUENCE [LARGE SCALE GENOMIC DNA]</scope>
    <source>
        <strain evidence="3">cv. Daliak</strain>
    </source>
</reference>
<protein>
    <recommendedName>
        <fullName evidence="4">Knottin scorpion toxin-like domain-containing protein</fullName>
    </recommendedName>
</protein>
<evidence type="ECO:0008006" key="4">
    <source>
        <dbReference type="Google" id="ProtNLM"/>
    </source>
</evidence>
<dbReference type="Proteomes" id="UP000242715">
    <property type="component" value="Unassembled WGS sequence"/>
</dbReference>
<proteinExistence type="predicted"/>
<feature type="region of interest" description="Disordered" evidence="1">
    <location>
        <begin position="1"/>
        <end position="21"/>
    </location>
</feature>
<accession>A0A2Z6NLX9</accession>
<organism evidence="2 3">
    <name type="scientific">Trifolium subterraneum</name>
    <name type="common">Subterranean clover</name>
    <dbReference type="NCBI Taxonomy" id="3900"/>
    <lineage>
        <taxon>Eukaryota</taxon>
        <taxon>Viridiplantae</taxon>
        <taxon>Streptophyta</taxon>
        <taxon>Embryophyta</taxon>
        <taxon>Tracheophyta</taxon>
        <taxon>Spermatophyta</taxon>
        <taxon>Magnoliopsida</taxon>
        <taxon>eudicotyledons</taxon>
        <taxon>Gunneridae</taxon>
        <taxon>Pentapetalae</taxon>
        <taxon>rosids</taxon>
        <taxon>fabids</taxon>
        <taxon>Fabales</taxon>
        <taxon>Fabaceae</taxon>
        <taxon>Papilionoideae</taxon>
        <taxon>50 kb inversion clade</taxon>
        <taxon>NPAAA clade</taxon>
        <taxon>Hologalegina</taxon>
        <taxon>IRL clade</taxon>
        <taxon>Trifolieae</taxon>
        <taxon>Trifolium</taxon>
    </lineage>
</organism>